<sequence>MSISSSGSGTMRDADIAAGGKCSSGLSKKGSLLPEGTQVLTGPADLVDRAICCNPVDRMAKPAWARVHGTGE</sequence>
<proteinExistence type="predicted"/>
<gene>
    <name evidence="1" type="ORF">PXEA_LOCUS14000</name>
</gene>
<dbReference type="AlphaFoldDB" id="A0A448WUF6"/>
<dbReference type="EMBL" id="CAAALY010047025">
    <property type="protein sequence ID" value="VEL20560.1"/>
    <property type="molecule type" value="Genomic_DNA"/>
</dbReference>
<comment type="caution">
    <text evidence="1">The sequence shown here is derived from an EMBL/GenBank/DDBJ whole genome shotgun (WGS) entry which is preliminary data.</text>
</comment>
<evidence type="ECO:0000313" key="1">
    <source>
        <dbReference type="EMBL" id="VEL20560.1"/>
    </source>
</evidence>
<name>A0A448WUF6_9PLAT</name>
<evidence type="ECO:0000313" key="2">
    <source>
        <dbReference type="Proteomes" id="UP000784294"/>
    </source>
</evidence>
<keyword evidence="2" id="KW-1185">Reference proteome</keyword>
<accession>A0A448WUF6</accession>
<reference evidence="1" key="1">
    <citation type="submission" date="2018-11" db="EMBL/GenBank/DDBJ databases">
        <authorList>
            <consortium name="Pathogen Informatics"/>
        </authorList>
    </citation>
    <scope>NUCLEOTIDE SEQUENCE</scope>
</reference>
<organism evidence="1 2">
    <name type="scientific">Protopolystoma xenopodis</name>
    <dbReference type="NCBI Taxonomy" id="117903"/>
    <lineage>
        <taxon>Eukaryota</taxon>
        <taxon>Metazoa</taxon>
        <taxon>Spiralia</taxon>
        <taxon>Lophotrochozoa</taxon>
        <taxon>Platyhelminthes</taxon>
        <taxon>Monogenea</taxon>
        <taxon>Polyopisthocotylea</taxon>
        <taxon>Polystomatidea</taxon>
        <taxon>Polystomatidae</taxon>
        <taxon>Protopolystoma</taxon>
    </lineage>
</organism>
<protein>
    <submittedName>
        <fullName evidence="1">Uncharacterized protein</fullName>
    </submittedName>
</protein>
<dbReference type="Proteomes" id="UP000784294">
    <property type="component" value="Unassembled WGS sequence"/>
</dbReference>